<dbReference type="GO" id="GO:0051453">
    <property type="term" value="P:regulation of intracellular pH"/>
    <property type="evidence" value="ECO:0007669"/>
    <property type="project" value="TreeGrafter"/>
</dbReference>
<keyword evidence="4" id="KW-0050">Antiport</keyword>
<feature type="transmembrane region" description="Helical" evidence="12">
    <location>
        <begin position="316"/>
        <end position="339"/>
    </location>
</feature>
<feature type="transmembrane region" description="Helical" evidence="12">
    <location>
        <begin position="234"/>
        <end position="253"/>
    </location>
</feature>
<feature type="transmembrane region" description="Helical" evidence="12">
    <location>
        <begin position="67"/>
        <end position="87"/>
    </location>
</feature>
<dbReference type="GO" id="GO:0015385">
    <property type="term" value="F:sodium:proton antiporter activity"/>
    <property type="evidence" value="ECO:0007669"/>
    <property type="project" value="InterPro"/>
</dbReference>
<keyword evidence="5" id="KW-1003">Cell membrane</keyword>
<keyword evidence="7 12" id="KW-1133">Transmembrane helix</keyword>
<dbReference type="Gene3D" id="6.10.140.1330">
    <property type="match status" value="1"/>
</dbReference>
<evidence type="ECO:0000256" key="5">
    <source>
        <dbReference type="ARBA" id="ARBA00022475"/>
    </source>
</evidence>
<keyword evidence="6 12" id="KW-0812">Transmembrane</keyword>
<evidence type="ECO:0000313" key="14">
    <source>
        <dbReference type="EMBL" id="RFM29008.1"/>
    </source>
</evidence>
<dbReference type="OrthoDB" id="9774146at2"/>
<comment type="similarity">
    <text evidence="2">Belongs to the monovalent cation:proton antiporter 1 (CPA1) transporter (TC 2.A.36) family.</text>
</comment>
<accession>A0A3E1NMH1</accession>
<feature type="transmembrane region" description="Helical" evidence="12">
    <location>
        <begin position="99"/>
        <end position="122"/>
    </location>
</feature>
<comment type="caution">
    <text evidence="14">The sequence shown here is derived from an EMBL/GenBank/DDBJ whole genome shotgun (WGS) entry which is preliminary data.</text>
</comment>
<evidence type="ECO:0000256" key="6">
    <source>
        <dbReference type="ARBA" id="ARBA00022692"/>
    </source>
</evidence>
<evidence type="ECO:0000259" key="13">
    <source>
        <dbReference type="Pfam" id="PF00999"/>
    </source>
</evidence>
<dbReference type="AlphaFoldDB" id="A0A3E1NMH1"/>
<keyword evidence="15" id="KW-1185">Reference proteome</keyword>
<comment type="subcellular location">
    <subcellularLocation>
        <location evidence="1">Cell membrane</location>
        <topology evidence="1">Multi-pass membrane protein</topology>
    </subcellularLocation>
</comment>
<reference evidence="14 15" key="1">
    <citation type="submission" date="2018-08" db="EMBL/GenBank/DDBJ databases">
        <title>Chitinophagaceae sp. K23C18032701, a novel bacterium isolated from forest soil.</title>
        <authorList>
            <person name="Wang C."/>
        </authorList>
    </citation>
    <scope>NUCLEOTIDE SEQUENCE [LARGE SCALE GENOMIC DNA]</scope>
    <source>
        <strain evidence="14 15">K23C18032701</strain>
    </source>
</reference>
<name>A0A3E1NMH1_9BACT</name>
<evidence type="ECO:0000256" key="12">
    <source>
        <dbReference type="SAM" id="Phobius"/>
    </source>
</evidence>
<gene>
    <name evidence="14" type="ORF">DXN05_09600</name>
</gene>
<feature type="transmembrane region" description="Helical" evidence="12">
    <location>
        <begin position="33"/>
        <end position="55"/>
    </location>
</feature>
<feature type="transmembrane region" description="Helical" evidence="12">
    <location>
        <begin position="351"/>
        <end position="370"/>
    </location>
</feature>
<evidence type="ECO:0000256" key="7">
    <source>
        <dbReference type="ARBA" id="ARBA00022989"/>
    </source>
</evidence>
<dbReference type="RefSeq" id="WP_116846993.1">
    <property type="nucleotide sequence ID" value="NZ_QTJU01000002.1"/>
</dbReference>
<feature type="transmembrane region" description="Helical" evidence="12">
    <location>
        <begin position="382"/>
        <end position="402"/>
    </location>
</feature>
<dbReference type="PANTHER" id="PTHR10110">
    <property type="entry name" value="SODIUM/HYDROGEN EXCHANGER"/>
    <property type="match status" value="1"/>
</dbReference>
<evidence type="ECO:0000313" key="15">
    <source>
        <dbReference type="Proteomes" id="UP000261284"/>
    </source>
</evidence>
<feature type="transmembrane region" description="Helical" evidence="12">
    <location>
        <begin position="6"/>
        <end position="21"/>
    </location>
</feature>
<keyword evidence="11" id="KW-0739">Sodium transport</keyword>
<feature type="transmembrane region" description="Helical" evidence="12">
    <location>
        <begin position="203"/>
        <end position="222"/>
    </location>
</feature>
<dbReference type="Pfam" id="PF00999">
    <property type="entry name" value="Na_H_Exchanger"/>
    <property type="match status" value="1"/>
</dbReference>
<dbReference type="InterPro" id="IPR018422">
    <property type="entry name" value="Cation/H_exchanger_CPA1"/>
</dbReference>
<keyword evidence="3" id="KW-0813">Transport</keyword>
<dbReference type="GO" id="GO:0005886">
    <property type="term" value="C:plasma membrane"/>
    <property type="evidence" value="ECO:0007669"/>
    <property type="project" value="UniProtKB-SubCell"/>
</dbReference>
<evidence type="ECO:0000256" key="9">
    <source>
        <dbReference type="ARBA" id="ARBA00023065"/>
    </source>
</evidence>
<evidence type="ECO:0000256" key="1">
    <source>
        <dbReference type="ARBA" id="ARBA00004651"/>
    </source>
</evidence>
<protein>
    <submittedName>
        <fullName evidence="14">Sodium:proton antiporter</fullName>
    </submittedName>
</protein>
<dbReference type="Proteomes" id="UP000261284">
    <property type="component" value="Unassembled WGS sequence"/>
</dbReference>
<keyword evidence="9" id="KW-0406">Ion transport</keyword>
<dbReference type="InterPro" id="IPR006153">
    <property type="entry name" value="Cation/H_exchanger_TM"/>
</dbReference>
<evidence type="ECO:0000256" key="4">
    <source>
        <dbReference type="ARBA" id="ARBA00022449"/>
    </source>
</evidence>
<proteinExistence type="inferred from homology"/>
<evidence type="ECO:0000256" key="3">
    <source>
        <dbReference type="ARBA" id="ARBA00022448"/>
    </source>
</evidence>
<evidence type="ECO:0000256" key="2">
    <source>
        <dbReference type="ARBA" id="ARBA00007367"/>
    </source>
</evidence>
<dbReference type="PANTHER" id="PTHR10110:SF195">
    <property type="entry name" value="NA(+)_H(+) ANTIPORTER NHAS2"/>
    <property type="match status" value="1"/>
</dbReference>
<keyword evidence="8" id="KW-0915">Sodium</keyword>
<feature type="transmembrane region" description="Helical" evidence="12">
    <location>
        <begin position="128"/>
        <end position="151"/>
    </location>
</feature>
<organism evidence="14 15">
    <name type="scientific">Deminuibacter soli</name>
    <dbReference type="NCBI Taxonomy" id="2291815"/>
    <lineage>
        <taxon>Bacteria</taxon>
        <taxon>Pseudomonadati</taxon>
        <taxon>Bacteroidota</taxon>
        <taxon>Chitinophagia</taxon>
        <taxon>Chitinophagales</taxon>
        <taxon>Chitinophagaceae</taxon>
        <taxon>Deminuibacter</taxon>
    </lineage>
</organism>
<dbReference type="GO" id="GO:0015386">
    <property type="term" value="F:potassium:proton antiporter activity"/>
    <property type="evidence" value="ECO:0007669"/>
    <property type="project" value="TreeGrafter"/>
</dbReference>
<feature type="domain" description="Cation/H+ exchanger transmembrane" evidence="13">
    <location>
        <begin position="13"/>
        <end position="406"/>
    </location>
</feature>
<sequence>MNLYYTFCIVVVLAALIAYLNQRLLKLPSTIGVMLIAIFISLLLMLSSNLFPSFFSDTLRLLDSVNFSKIFIGAVLNFLLFAGTIQIRIQDLKRQQWSVAIFSTVSVVMSTLLVGCMLYLLLQWLQMGVPLLQCLLFGALISPTDPVSILAIVRQTSVSKSLETKIAGESLFNDGVALVIFFTLISSIRNPEDPLTISDVAKVFAREALGGLVLGIAIGYIALKALKTIDNYKLEVMITLALVMGGAALAHSLGVSEPLTMVSAGIFTGNYSKAFSMSDVSRDYLDKFWELIEEILNVVLFVLIGFELLFIKHFHYYWLIGIITIAIVLAARFISIWLPSLFLRFRERTDTLSVLILTWGGLRGGISIALALSLPRGMHKDLIVFITYCVVVFSVVVQGLSIERMLLQRKRKQAKTRPSLAN</sequence>
<evidence type="ECO:0000256" key="11">
    <source>
        <dbReference type="ARBA" id="ARBA00023201"/>
    </source>
</evidence>
<feature type="transmembrane region" description="Helical" evidence="12">
    <location>
        <begin position="171"/>
        <end position="188"/>
    </location>
</feature>
<dbReference type="GO" id="GO:0098719">
    <property type="term" value="P:sodium ion import across plasma membrane"/>
    <property type="evidence" value="ECO:0007669"/>
    <property type="project" value="TreeGrafter"/>
</dbReference>
<evidence type="ECO:0000256" key="8">
    <source>
        <dbReference type="ARBA" id="ARBA00023053"/>
    </source>
</evidence>
<evidence type="ECO:0000256" key="10">
    <source>
        <dbReference type="ARBA" id="ARBA00023136"/>
    </source>
</evidence>
<keyword evidence="10 12" id="KW-0472">Membrane</keyword>
<dbReference type="EMBL" id="QTJU01000002">
    <property type="protein sequence ID" value="RFM29008.1"/>
    <property type="molecule type" value="Genomic_DNA"/>
</dbReference>